<dbReference type="PANTHER" id="PTHR42760">
    <property type="entry name" value="SHORT-CHAIN DEHYDROGENASES/REDUCTASES FAMILY MEMBER"/>
    <property type="match status" value="1"/>
</dbReference>
<dbReference type="GO" id="GO:0016616">
    <property type="term" value="F:oxidoreductase activity, acting on the CH-OH group of donors, NAD or NADP as acceptor"/>
    <property type="evidence" value="ECO:0007669"/>
    <property type="project" value="TreeGrafter"/>
</dbReference>
<evidence type="ECO:0000256" key="2">
    <source>
        <dbReference type="ARBA" id="ARBA00023002"/>
    </source>
</evidence>
<dbReference type="GO" id="GO:0048038">
    <property type="term" value="F:quinone binding"/>
    <property type="evidence" value="ECO:0007669"/>
    <property type="project" value="TreeGrafter"/>
</dbReference>
<dbReference type="FunFam" id="3.40.50.720:FF:000084">
    <property type="entry name" value="Short-chain dehydrogenase reductase"/>
    <property type="match status" value="1"/>
</dbReference>
<keyword evidence="4" id="KW-1185">Reference proteome</keyword>
<name>A0A845I1A0_9BURK</name>
<dbReference type="RefSeq" id="WP_161034154.1">
    <property type="nucleotide sequence ID" value="NZ_WWCL01000001.1"/>
</dbReference>
<dbReference type="GO" id="GO:0006633">
    <property type="term" value="P:fatty acid biosynthetic process"/>
    <property type="evidence" value="ECO:0007669"/>
    <property type="project" value="TreeGrafter"/>
</dbReference>
<dbReference type="Pfam" id="PF13561">
    <property type="entry name" value="adh_short_C2"/>
    <property type="match status" value="1"/>
</dbReference>
<dbReference type="SUPFAM" id="SSF51735">
    <property type="entry name" value="NAD(P)-binding Rossmann-fold domains"/>
    <property type="match status" value="1"/>
</dbReference>
<comment type="similarity">
    <text evidence="1">Belongs to the short-chain dehydrogenases/reductases (SDR) family.</text>
</comment>
<dbReference type="PRINTS" id="PR00080">
    <property type="entry name" value="SDRFAMILY"/>
</dbReference>
<reference evidence="3" key="1">
    <citation type="submission" date="2019-12" db="EMBL/GenBank/DDBJ databases">
        <title>Novel species isolated from a subtropical stream in China.</title>
        <authorList>
            <person name="Lu H."/>
        </authorList>
    </citation>
    <scope>NUCLEOTIDE SEQUENCE [LARGE SCALE GENOMIC DNA]</scope>
    <source>
        <strain evidence="3">FT93W</strain>
    </source>
</reference>
<evidence type="ECO:0000313" key="3">
    <source>
        <dbReference type="EMBL" id="MYN44488.1"/>
    </source>
</evidence>
<proteinExistence type="inferred from homology"/>
<accession>A0A845I1A0</accession>
<evidence type="ECO:0000313" key="4">
    <source>
        <dbReference type="Proteomes" id="UP000444316"/>
    </source>
</evidence>
<gene>
    <name evidence="3" type="ORF">GTP23_05290</name>
</gene>
<protein>
    <submittedName>
        <fullName evidence="3">SDR family oxidoreductase</fullName>
    </submittedName>
</protein>
<dbReference type="NCBIfam" id="NF005681">
    <property type="entry name" value="PRK07478.1"/>
    <property type="match status" value="1"/>
</dbReference>
<dbReference type="PRINTS" id="PR00081">
    <property type="entry name" value="GDHRDH"/>
</dbReference>
<dbReference type="Gene3D" id="3.40.50.720">
    <property type="entry name" value="NAD(P)-binding Rossmann-like Domain"/>
    <property type="match status" value="1"/>
</dbReference>
<evidence type="ECO:0000256" key="1">
    <source>
        <dbReference type="ARBA" id="ARBA00006484"/>
    </source>
</evidence>
<keyword evidence="2" id="KW-0560">Oxidoreductase</keyword>
<sequence length="265" mass="27131">MTHPASHTTTTSQRLQGKVALITGASSGIGRATALLFAAEGAKLVVGARRDAELQKLVGEIIEAGGEAVALAGDVRSEDYATALVALAVQRYGRLDIAFNNAGTIGESGASTGISADGWNDALAINLTGAFYGAKHQIAQMQNNGGGSVIFTSTFVGHTVSFPGMAAYAASKSGLIGLTQTLAAEYGAQGIRVNAVLPGAVDTDMYRDTNHTAESQSFITGLHALKRIATPQELARSVLYLASDDASFVTGTAALVDGGLSITRT</sequence>
<dbReference type="PANTHER" id="PTHR42760:SF133">
    <property type="entry name" value="3-OXOACYL-[ACYL-CARRIER-PROTEIN] REDUCTASE"/>
    <property type="match status" value="1"/>
</dbReference>
<dbReference type="InterPro" id="IPR002347">
    <property type="entry name" value="SDR_fam"/>
</dbReference>
<dbReference type="InterPro" id="IPR036291">
    <property type="entry name" value="NAD(P)-bd_dom_sf"/>
</dbReference>
<dbReference type="NCBIfam" id="NF005559">
    <property type="entry name" value="PRK07231.1"/>
    <property type="match status" value="1"/>
</dbReference>
<organism evidence="3 4">
    <name type="scientific">Duganella fentianensis</name>
    <dbReference type="NCBI Taxonomy" id="2692177"/>
    <lineage>
        <taxon>Bacteria</taxon>
        <taxon>Pseudomonadati</taxon>
        <taxon>Pseudomonadota</taxon>
        <taxon>Betaproteobacteria</taxon>
        <taxon>Burkholderiales</taxon>
        <taxon>Oxalobacteraceae</taxon>
        <taxon>Telluria group</taxon>
        <taxon>Duganella</taxon>
    </lineage>
</organism>
<dbReference type="AlphaFoldDB" id="A0A845I1A0"/>
<comment type="caution">
    <text evidence="3">The sequence shown here is derived from an EMBL/GenBank/DDBJ whole genome shotgun (WGS) entry which is preliminary data.</text>
</comment>
<dbReference type="EMBL" id="WWCL01000001">
    <property type="protein sequence ID" value="MYN44488.1"/>
    <property type="molecule type" value="Genomic_DNA"/>
</dbReference>
<dbReference type="Proteomes" id="UP000444316">
    <property type="component" value="Unassembled WGS sequence"/>
</dbReference>
<dbReference type="CDD" id="cd05233">
    <property type="entry name" value="SDR_c"/>
    <property type="match status" value="1"/>
</dbReference>